<feature type="transmembrane region" description="Helical" evidence="2">
    <location>
        <begin position="94"/>
        <end position="114"/>
    </location>
</feature>
<feature type="compositionally biased region" description="Polar residues" evidence="1">
    <location>
        <begin position="44"/>
        <end position="58"/>
    </location>
</feature>
<proteinExistence type="predicted"/>
<dbReference type="InterPro" id="IPR025719">
    <property type="entry name" value="MYRF_C2"/>
</dbReference>
<protein>
    <recommendedName>
        <fullName evidence="7">Myelin regulatory factor</fullName>
    </recommendedName>
</protein>
<dbReference type="GO" id="GO:0043565">
    <property type="term" value="F:sequence-specific DNA binding"/>
    <property type="evidence" value="ECO:0007669"/>
    <property type="project" value="TreeGrafter"/>
</dbReference>
<name>A0A8C4S0N3_ERPCA</name>
<reference evidence="5" key="1">
    <citation type="submission" date="2021-06" db="EMBL/GenBank/DDBJ databases">
        <authorList>
            <consortium name="Wellcome Sanger Institute Data Sharing"/>
        </authorList>
    </citation>
    <scope>NUCLEOTIDE SEQUENCE [LARGE SCALE GENOMIC DNA]</scope>
</reference>
<dbReference type="GO" id="GO:0032286">
    <property type="term" value="P:central nervous system myelin maintenance"/>
    <property type="evidence" value="ECO:0007669"/>
    <property type="project" value="TreeGrafter"/>
</dbReference>
<feature type="compositionally biased region" description="Low complexity" evidence="1">
    <location>
        <begin position="168"/>
        <end position="178"/>
    </location>
</feature>
<accession>A0A8C4S0N3</accession>
<keyword evidence="6" id="KW-1185">Reference proteome</keyword>
<dbReference type="GO" id="GO:0005789">
    <property type="term" value="C:endoplasmic reticulum membrane"/>
    <property type="evidence" value="ECO:0007669"/>
    <property type="project" value="TreeGrafter"/>
</dbReference>
<dbReference type="GO" id="GO:0045893">
    <property type="term" value="P:positive regulation of DNA-templated transcription"/>
    <property type="evidence" value="ECO:0007669"/>
    <property type="project" value="TreeGrafter"/>
</dbReference>
<evidence type="ECO:0008006" key="7">
    <source>
        <dbReference type="Google" id="ProtNLM"/>
    </source>
</evidence>
<dbReference type="GO" id="GO:0016540">
    <property type="term" value="P:protein autoprocessing"/>
    <property type="evidence" value="ECO:0007669"/>
    <property type="project" value="InterPro"/>
</dbReference>
<dbReference type="GO" id="GO:0005634">
    <property type="term" value="C:nucleus"/>
    <property type="evidence" value="ECO:0007669"/>
    <property type="project" value="TreeGrafter"/>
</dbReference>
<reference evidence="5" key="2">
    <citation type="submission" date="2025-08" db="UniProtKB">
        <authorList>
            <consortium name="Ensembl"/>
        </authorList>
    </citation>
    <scope>IDENTIFICATION</scope>
</reference>
<dbReference type="AlphaFoldDB" id="A0A8C4S0N3"/>
<evidence type="ECO:0000256" key="1">
    <source>
        <dbReference type="SAM" id="MobiDB-lite"/>
    </source>
</evidence>
<feature type="region of interest" description="Disordered" evidence="1">
    <location>
        <begin position="44"/>
        <end position="80"/>
    </location>
</feature>
<evidence type="ECO:0000259" key="4">
    <source>
        <dbReference type="Pfam" id="PF13888"/>
    </source>
</evidence>
<dbReference type="PANTHER" id="PTHR13029:SF16">
    <property type="entry name" value="MYELIN REGULATORY FACTOR"/>
    <property type="match status" value="1"/>
</dbReference>
<dbReference type="Ensembl" id="ENSECRT00000007920.1">
    <property type="protein sequence ID" value="ENSECRP00000007797.1"/>
    <property type="gene ID" value="ENSECRG00000005203.1"/>
</dbReference>
<feature type="domain" description="Myelin gene regulatory factor C-terminal" evidence="4">
    <location>
        <begin position="302"/>
        <end position="436"/>
    </location>
</feature>
<evidence type="ECO:0000259" key="3">
    <source>
        <dbReference type="Pfam" id="PF13887"/>
    </source>
</evidence>
<keyword evidence="2" id="KW-0812">Transmembrane</keyword>
<evidence type="ECO:0000313" key="5">
    <source>
        <dbReference type="Ensembl" id="ENSECRP00000007797.1"/>
    </source>
</evidence>
<dbReference type="GO" id="GO:0003700">
    <property type="term" value="F:DNA-binding transcription factor activity"/>
    <property type="evidence" value="ECO:0007669"/>
    <property type="project" value="TreeGrafter"/>
</dbReference>
<feature type="compositionally biased region" description="Polar residues" evidence="1">
    <location>
        <begin position="179"/>
        <end position="227"/>
    </location>
</feature>
<feature type="compositionally biased region" description="Polar residues" evidence="1">
    <location>
        <begin position="133"/>
        <end position="152"/>
    </location>
</feature>
<evidence type="ECO:0000313" key="6">
    <source>
        <dbReference type="Proteomes" id="UP000694620"/>
    </source>
</evidence>
<dbReference type="Pfam" id="PF13887">
    <property type="entry name" value="MYRF_ICA"/>
    <property type="match status" value="1"/>
</dbReference>
<sequence length="437" mass="47791">MENVGAVKELCKLTDNLETRIDELERWSRKLAKLRRLDSMKSTISGGTLSQTGSQFSRAGSGPYKKRTPKVDGKSSSASTEKGCISHRFLQGTIIALVIVMAFSVISISTLYMLSLHNHSEATDGGSEGTPEKNYSLNGPSQRSSSISSTGNLPGKPVPSRSTQDYVSFSTSFSHSTSPNSQAVPLQPSQEPCCPSTASQSSTTLHFNTNQSTAESTTILSTPSISNKKAKSRQTEKEMRYRSRPSGSGTNSYTPAAPLHSTHIQGKSKKPPDLGMNSNNLPDHERTLSHRKRSARSPPTLRSLWIVEMGQPITQQYCPLAESCRPGNYTYAIPLRGKNITGGAITLEMTSSSPMLVLLCGVNHGRPCASSLVPQKKLEITRTQGVDHQWPLMVAPFHNLTYHFRVSESQHVACDSKNGEDGRMVTDYYFRFLQVCV</sequence>
<feature type="compositionally biased region" description="Polar residues" evidence="1">
    <location>
        <begin position="245"/>
        <end position="254"/>
    </location>
</feature>
<keyword evidence="2" id="KW-0472">Membrane</keyword>
<dbReference type="InterPro" id="IPR051577">
    <property type="entry name" value="MRF-like"/>
</dbReference>
<dbReference type="Proteomes" id="UP000694620">
    <property type="component" value="Chromosome 2"/>
</dbReference>
<organism evidence="5 6">
    <name type="scientific">Erpetoichthys calabaricus</name>
    <name type="common">Rope fish</name>
    <name type="synonym">Calamoichthys calabaricus</name>
    <dbReference type="NCBI Taxonomy" id="27687"/>
    <lineage>
        <taxon>Eukaryota</taxon>
        <taxon>Metazoa</taxon>
        <taxon>Chordata</taxon>
        <taxon>Craniata</taxon>
        <taxon>Vertebrata</taxon>
        <taxon>Euteleostomi</taxon>
        <taxon>Actinopterygii</taxon>
        <taxon>Polypteriformes</taxon>
        <taxon>Polypteridae</taxon>
        <taxon>Erpetoichthys</taxon>
    </lineage>
</organism>
<feature type="region of interest" description="Disordered" evidence="1">
    <location>
        <begin position="121"/>
        <end position="299"/>
    </location>
</feature>
<reference evidence="5" key="3">
    <citation type="submission" date="2025-09" db="UniProtKB">
        <authorList>
            <consortium name="Ensembl"/>
        </authorList>
    </citation>
    <scope>IDENTIFICATION</scope>
</reference>
<dbReference type="InterPro" id="IPR026932">
    <property type="entry name" value="MYRF_ICA"/>
</dbReference>
<dbReference type="Pfam" id="PF13888">
    <property type="entry name" value="MRF_C2"/>
    <property type="match status" value="1"/>
</dbReference>
<dbReference type="GeneTree" id="ENSGT00530000063626"/>
<feature type="domain" description="Myelin gene regulatory factor ICA" evidence="3">
    <location>
        <begin position="1"/>
        <end position="27"/>
    </location>
</feature>
<dbReference type="PANTHER" id="PTHR13029">
    <property type="match status" value="1"/>
</dbReference>
<evidence type="ECO:0000256" key="2">
    <source>
        <dbReference type="SAM" id="Phobius"/>
    </source>
</evidence>
<keyword evidence="2" id="KW-1133">Transmembrane helix</keyword>